<evidence type="ECO:0000313" key="2">
    <source>
        <dbReference type="EMBL" id="GAA4432431.1"/>
    </source>
</evidence>
<name>A0ABP8LNZ0_9BACT</name>
<dbReference type="EMBL" id="BAABHC010000011">
    <property type="protein sequence ID" value="GAA4432431.1"/>
    <property type="molecule type" value="Genomic_DNA"/>
</dbReference>
<comment type="caution">
    <text evidence="2">The sequence shown here is derived from an EMBL/GenBank/DDBJ whole genome shotgun (WGS) entry which is preliminary data.</text>
</comment>
<protein>
    <submittedName>
        <fullName evidence="2">Uncharacterized protein</fullName>
    </submittedName>
</protein>
<evidence type="ECO:0000313" key="3">
    <source>
        <dbReference type="Proteomes" id="UP001500552"/>
    </source>
</evidence>
<reference evidence="3" key="1">
    <citation type="journal article" date="2019" name="Int. J. Syst. Evol. Microbiol.">
        <title>The Global Catalogue of Microorganisms (GCM) 10K type strain sequencing project: providing services to taxonomists for standard genome sequencing and annotation.</title>
        <authorList>
            <consortium name="The Broad Institute Genomics Platform"/>
            <consortium name="The Broad Institute Genome Sequencing Center for Infectious Disease"/>
            <person name="Wu L."/>
            <person name="Ma J."/>
        </authorList>
    </citation>
    <scope>NUCLEOTIDE SEQUENCE [LARGE SCALE GENOMIC DNA]</scope>
    <source>
        <strain evidence="3">JCM 17926</strain>
    </source>
</reference>
<keyword evidence="1" id="KW-0732">Signal</keyword>
<feature type="chain" id="PRO_5046099993" evidence="1">
    <location>
        <begin position="22"/>
        <end position="146"/>
    </location>
</feature>
<evidence type="ECO:0000256" key="1">
    <source>
        <dbReference type="SAM" id="SignalP"/>
    </source>
</evidence>
<accession>A0ABP8LNZ0</accession>
<dbReference type="Proteomes" id="UP001500552">
    <property type="component" value="Unassembled WGS sequence"/>
</dbReference>
<gene>
    <name evidence="2" type="ORF">GCM10023188_20980</name>
</gene>
<dbReference type="PROSITE" id="PS51257">
    <property type="entry name" value="PROKAR_LIPOPROTEIN"/>
    <property type="match status" value="1"/>
</dbReference>
<dbReference type="RefSeq" id="WP_345158868.1">
    <property type="nucleotide sequence ID" value="NZ_BAABHC010000011.1"/>
</dbReference>
<sequence length="146" mass="15745">MKIIYNHRILAALFFLSFSLAGCEKEDGMVLDRVEAPVLVTIEGTSFMQDEAVNVTATVYELDKSGILDHTVGIDSIPLANLAIQLKAQGVPVADLTTDASGKVNLARSWPELGLASPLQGNVVNLEWAGSYKGQAFVKQSRVQVK</sequence>
<proteinExistence type="predicted"/>
<organism evidence="2 3">
    <name type="scientific">Pontibacter saemangeumensis</name>
    <dbReference type="NCBI Taxonomy" id="1084525"/>
    <lineage>
        <taxon>Bacteria</taxon>
        <taxon>Pseudomonadati</taxon>
        <taxon>Bacteroidota</taxon>
        <taxon>Cytophagia</taxon>
        <taxon>Cytophagales</taxon>
        <taxon>Hymenobacteraceae</taxon>
        <taxon>Pontibacter</taxon>
    </lineage>
</organism>
<feature type="signal peptide" evidence="1">
    <location>
        <begin position="1"/>
        <end position="21"/>
    </location>
</feature>
<keyword evidence="3" id="KW-1185">Reference proteome</keyword>